<evidence type="ECO:0000256" key="8">
    <source>
        <dbReference type="SAM" id="Coils"/>
    </source>
</evidence>
<evidence type="ECO:0000256" key="1">
    <source>
        <dbReference type="ARBA" id="ARBA00004184"/>
    </source>
</evidence>
<dbReference type="PANTHER" id="PTHR45949">
    <property type="entry name" value="SORTING NEXIN-4"/>
    <property type="match status" value="1"/>
</dbReference>
<dbReference type="GO" id="GO:0015031">
    <property type="term" value="P:protein transport"/>
    <property type="evidence" value="ECO:0007669"/>
    <property type="project" value="TreeGrafter"/>
</dbReference>
<dbReference type="SUPFAM" id="SSF103657">
    <property type="entry name" value="BAR/IMD domain-like"/>
    <property type="match status" value="1"/>
</dbReference>
<dbReference type="GO" id="GO:0034727">
    <property type="term" value="P:piecemeal microautophagy of the nucleus"/>
    <property type="evidence" value="ECO:0007669"/>
    <property type="project" value="TreeGrafter"/>
</dbReference>
<keyword evidence="8" id="KW-0175">Coiled coil</keyword>
<evidence type="ECO:0000256" key="2">
    <source>
        <dbReference type="ARBA" id="ARBA00004496"/>
    </source>
</evidence>
<feature type="region of interest" description="Disordered" evidence="9">
    <location>
        <begin position="103"/>
        <end position="124"/>
    </location>
</feature>
<dbReference type="EMBL" id="CAJNOH010000018">
    <property type="protein sequence ID" value="CAF0762739.1"/>
    <property type="molecule type" value="Genomic_DNA"/>
</dbReference>
<comment type="similarity">
    <text evidence="3">Belongs to the sorting nexin family.</text>
</comment>
<dbReference type="PANTHER" id="PTHR45949:SF2">
    <property type="entry name" value="SORTING NEXIN-4"/>
    <property type="match status" value="1"/>
</dbReference>
<dbReference type="InterPro" id="IPR001683">
    <property type="entry name" value="PX_dom"/>
</dbReference>
<dbReference type="GO" id="GO:0035091">
    <property type="term" value="F:phosphatidylinositol binding"/>
    <property type="evidence" value="ECO:0007669"/>
    <property type="project" value="InterPro"/>
</dbReference>
<dbReference type="GO" id="GO:0000422">
    <property type="term" value="P:autophagy of mitochondrion"/>
    <property type="evidence" value="ECO:0007669"/>
    <property type="project" value="TreeGrafter"/>
</dbReference>
<evidence type="ECO:0000313" key="11">
    <source>
        <dbReference type="EMBL" id="CAF0762739.1"/>
    </source>
</evidence>
<organism evidence="12 13">
    <name type="scientific">Rotaria sordida</name>
    <dbReference type="NCBI Taxonomy" id="392033"/>
    <lineage>
        <taxon>Eukaryota</taxon>
        <taxon>Metazoa</taxon>
        <taxon>Spiralia</taxon>
        <taxon>Gnathifera</taxon>
        <taxon>Rotifera</taxon>
        <taxon>Eurotatoria</taxon>
        <taxon>Bdelloidea</taxon>
        <taxon>Philodinida</taxon>
        <taxon>Philodinidae</taxon>
        <taxon>Rotaria</taxon>
    </lineage>
</organism>
<dbReference type="Gene3D" id="3.30.1520.10">
    <property type="entry name" value="Phox-like domain"/>
    <property type="match status" value="1"/>
</dbReference>
<dbReference type="GO" id="GO:0005769">
    <property type="term" value="C:early endosome"/>
    <property type="evidence" value="ECO:0007669"/>
    <property type="project" value="TreeGrafter"/>
</dbReference>
<dbReference type="SMART" id="SM00312">
    <property type="entry name" value="PX"/>
    <property type="match status" value="1"/>
</dbReference>
<feature type="domain" description="PX" evidence="10">
    <location>
        <begin position="153"/>
        <end position="275"/>
    </location>
</feature>
<feature type="compositionally biased region" description="Polar residues" evidence="9">
    <location>
        <begin position="103"/>
        <end position="112"/>
    </location>
</feature>
<dbReference type="Gene3D" id="1.20.1270.60">
    <property type="entry name" value="Arfaptin homology (AH) domain/BAR domain"/>
    <property type="match status" value="1"/>
</dbReference>
<dbReference type="Pfam" id="PF00787">
    <property type="entry name" value="PX"/>
    <property type="match status" value="1"/>
</dbReference>
<name>A0A815CEM2_9BILA</name>
<reference evidence="12" key="1">
    <citation type="submission" date="2021-02" db="EMBL/GenBank/DDBJ databases">
        <authorList>
            <person name="Nowell W R."/>
        </authorList>
    </citation>
    <scope>NUCLEOTIDE SEQUENCE</scope>
</reference>
<accession>A0A815CEM2</accession>
<dbReference type="InterPro" id="IPR036871">
    <property type="entry name" value="PX_dom_sf"/>
</dbReference>
<dbReference type="GO" id="GO:0032456">
    <property type="term" value="P:endocytic recycling"/>
    <property type="evidence" value="ECO:0007669"/>
    <property type="project" value="TreeGrafter"/>
</dbReference>
<evidence type="ECO:0000256" key="5">
    <source>
        <dbReference type="ARBA" id="ARBA00022490"/>
    </source>
</evidence>
<dbReference type="SUPFAM" id="SSF64268">
    <property type="entry name" value="PX domain"/>
    <property type="match status" value="1"/>
</dbReference>
<evidence type="ECO:0000259" key="10">
    <source>
        <dbReference type="PROSITE" id="PS50195"/>
    </source>
</evidence>
<keyword evidence="6" id="KW-0446">Lipid-binding</keyword>
<evidence type="ECO:0000313" key="13">
    <source>
        <dbReference type="Proteomes" id="UP000663870"/>
    </source>
</evidence>
<dbReference type="EMBL" id="CAJNOL010001095">
    <property type="protein sequence ID" value="CAF1286323.1"/>
    <property type="molecule type" value="Genomic_DNA"/>
</dbReference>
<sequence>MNFDLEQALDFAQKAPVDNRLPQFSHELLNIASSFALAIDSNTKLTTNIENNRLSEEFFDKNLVNEENLDDINRTENSNKVSFSIMDDPLSRALREEEEGDLNFNQNNQSLSPDPIDSDLNEKTSSLSISHSHNEWILPSTNERKEEVEINREQTKIYVCDPKKHKSNLDSFITYLVTTQTFNDGVKISESNVRRRYNDFVWLKNLLDIKYPFNIISPLPAKHTFSNKLHVVADDGEFIRRRMTGLENFLRRIMDNPVISIDPYVQLFLSADDDTLHSAQQQPLPPSPLISPIVSSNSNPFRQPMGRGKPIPSEFSRTENQIQTLQDNLRKLERLTRKIESDQASTKVEEEHLLTAFKQWLDVERKYAENDSFVDIICNAQQTIVDNQNDLLQYTNTKFIEPINDYVLFTGVIQDVLKRRAQLSDNVTISDNEQMFDQLTIANETIKADIQRWTESKDKELKDLFYSMANKKVDSYTQSINVWEQAAAKLLQ</sequence>
<dbReference type="GO" id="GO:0000407">
    <property type="term" value="C:phagophore assembly site"/>
    <property type="evidence" value="ECO:0007669"/>
    <property type="project" value="TreeGrafter"/>
</dbReference>
<dbReference type="Proteomes" id="UP000663870">
    <property type="component" value="Unassembled WGS sequence"/>
</dbReference>
<evidence type="ECO:0000256" key="6">
    <source>
        <dbReference type="ARBA" id="ARBA00023121"/>
    </source>
</evidence>
<evidence type="ECO:0000256" key="9">
    <source>
        <dbReference type="SAM" id="MobiDB-lite"/>
    </source>
</evidence>
<dbReference type="AlphaFoldDB" id="A0A815CEM2"/>
<evidence type="ECO:0000313" key="12">
    <source>
        <dbReference type="EMBL" id="CAF1286323.1"/>
    </source>
</evidence>
<comment type="caution">
    <text evidence="12">The sequence shown here is derived from an EMBL/GenBank/DDBJ whole genome shotgun (WGS) entry which is preliminary data.</text>
</comment>
<keyword evidence="13" id="KW-1185">Reference proteome</keyword>
<gene>
    <name evidence="12" type="ORF">JXQ802_LOCUS28757</name>
    <name evidence="11" type="ORF">PYM288_LOCUS2685</name>
</gene>
<dbReference type="InterPro" id="IPR027267">
    <property type="entry name" value="AH/BAR_dom_sf"/>
</dbReference>
<proteinExistence type="inferred from homology"/>
<dbReference type="GO" id="GO:0061709">
    <property type="term" value="P:reticulophagy"/>
    <property type="evidence" value="ECO:0007669"/>
    <property type="project" value="TreeGrafter"/>
</dbReference>
<comment type="subcellular location">
    <subcellularLocation>
        <location evidence="2">Cytoplasm</location>
    </subcellularLocation>
    <subcellularLocation>
        <location evidence="1">Endomembrane system</location>
        <topology evidence="1">Peripheral membrane protein</topology>
    </subcellularLocation>
</comment>
<evidence type="ECO:0000256" key="4">
    <source>
        <dbReference type="ARBA" id="ARBA00022448"/>
    </source>
</evidence>
<dbReference type="PROSITE" id="PS50195">
    <property type="entry name" value="PX"/>
    <property type="match status" value="1"/>
</dbReference>
<keyword evidence="4" id="KW-0813">Transport</keyword>
<evidence type="ECO:0000256" key="7">
    <source>
        <dbReference type="ARBA" id="ARBA00023136"/>
    </source>
</evidence>
<keyword evidence="5" id="KW-0963">Cytoplasm</keyword>
<dbReference type="Proteomes" id="UP000663854">
    <property type="component" value="Unassembled WGS sequence"/>
</dbReference>
<protein>
    <recommendedName>
        <fullName evidence="10">PX domain-containing protein</fullName>
    </recommendedName>
</protein>
<feature type="coiled-coil region" evidence="8">
    <location>
        <begin position="315"/>
        <end position="342"/>
    </location>
</feature>
<evidence type="ECO:0000256" key="3">
    <source>
        <dbReference type="ARBA" id="ARBA00010883"/>
    </source>
</evidence>
<keyword evidence="7" id="KW-0472">Membrane</keyword>